<dbReference type="PANTHER" id="PTHR21258">
    <property type="entry name" value="DOCKING PROTEIN RELATED"/>
    <property type="match status" value="1"/>
</dbReference>
<keyword evidence="4" id="KW-1185">Reference proteome</keyword>
<dbReference type="GO" id="GO:0005737">
    <property type="term" value="C:cytoplasm"/>
    <property type="evidence" value="ECO:0007669"/>
    <property type="project" value="TreeGrafter"/>
</dbReference>
<dbReference type="Pfam" id="PF15413">
    <property type="entry name" value="PH_11"/>
    <property type="match status" value="1"/>
</dbReference>
<dbReference type="PROSITE" id="PS51064">
    <property type="entry name" value="IRS_PTB"/>
    <property type="match status" value="1"/>
</dbReference>
<gene>
    <name evidence="3" type="ORF">ONB1V03_LOCUS17399</name>
</gene>
<sequence length="378" mass="43087">CLAKECQDFPDFPPIPVLGLYFLDLNIHLIRCVCLLFVGIDCLLLERCVQRCVDRVVVFVVLCPLIVGQDFSRTGSAPLKTVTAMATDAHDIIKQGYIRVKSKSINVWHKRWLVLRRASSKGPIRLDKYFDEKSARTGGHHKTYLLTSVSSISRLANTSRKYAFSIQFHDQNHKSFACDSDLEADTWVKLSIQECLLLPPGLATGEPDVLRPGIQKELQEQFHVYLMPTSKLDVFGECLLQVTHENIYLWDITNSKLKLVAWPLTALRRYGLYMTYPSNIYLWDITNSKLKLVAWPLTALRRYGSDLTKFTFEAGRHCATGEGMFVFHTLEGEKIYRKVHQATLAIAEAHHKMKKLPTSASTELPPMETRLRFTANLV</sequence>
<dbReference type="PANTHER" id="PTHR21258:SF61">
    <property type="entry name" value="PROTEIN CHICO"/>
    <property type="match status" value="1"/>
</dbReference>
<feature type="domain" description="PH" evidence="1">
    <location>
        <begin position="91"/>
        <end position="196"/>
    </location>
</feature>
<dbReference type="SMART" id="SM00310">
    <property type="entry name" value="PTBI"/>
    <property type="match status" value="1"/>
</dbReference>
<feature type="domain" description="IRS-type PTB" evidence="2">
    <location>
        <begin position="248"/>
        <end position="353"/>
    </location>
</feature>
<dbReference type="EMBL" id="CAJPVJ010021442">
    <property type="protein sequence ID" value="CAG2177972.1"/>
    <property type="molecule type" value="Genomic_DNA"/>
</dbReference>
<dbReference type="InterPro" id="IPR001849">
    <property type="entry name" value="PH_domain"/>
</dbReference>
<name>A0A7R9MIF5_9ACAR</name>
<dbReference type="InterPro" id="IPR050996">
    <property type="entry name" value="Docking_Protein_DOK"/>
</dbReference>
<proteinExistence type="predicted"/>
<dbReference type="GO" id="GO:0007169">
    <property type="term" value="P:cell surface receptor protein tyrosine kinase signaling pathway"/>
    <property type="evidence" value="ECO:0007669"/>
    <property type="project" value="TreeGrafter"/>
</dbReference>
<evidence type="ECO:0000313" key="3">
    <source>
        <dbReference type="EMBL" id="CAD7660836.1"/>
    </source>
</evidence>
<dbReference type="AlphaFoldDB" id="A0A7R9MIF5"/>
<evidence type="ECO:0000259" key="2">
    <source>
        <dbReference type="PROSITE" id="PS51064"/>
    </source>
</evidence>
<protein>
    <recommendedName>
        <fullName evidence="5">IRS-type PTB domain-containing protein</fullName>
    </recommendedName>
</protein>
<dbReference type="PROSITE" id="PS50003">
    <property type="entry name" value="PH_DOMAIN"/>
    <property type="match status" value="1"/>
</dbReference>
<dbReference type="SUPFAM" id="SSF50729">
    <property type="entry name" value="PH domain-like"/>
    <property type="match status" value="3"/>
</dbReference>
<accession>A0A7R9MIF5</accession>
<dbReference type="FunFam" id="2.30.29.30:FF:000110">
    <property type="entry name" value="Docking protein 4"/>
    <property type="match status" value="1"/>
</dbReference>
<dbReference type="InterPro" id="IPR011993">
    <property type="entry name" value="PH-like_dom_sf"/>
</dbReference>
<dbReference type="Pfam" id="PF02174">
    <property type="entry name" value="IRS"/>
    <property type="match status" value="2"/>
</dbReference>
<organism evidence="3">
    <name type="scientific">Oppiella nova</name>
    <dbReference type="NCBI Taxonomy" id="334625"/>
    <lineage>
        <taxon>Eukaryota</taxon>
        <taxon>Metazoa</taxon>
        <taxon>Ecdysozoa</taxon>
        <taxon>Arthropoda</taxon>
        <taxon>Chelicerata</taxon>
        <taxon>Arachnida</taxon>
        <taxon>Acari</taxon>
        <taxon>Acariformes</taxon>
        <taxon>Sarcoptiformes</taxon>
        <taxon>Oribatida</taxon>
        <taxon>Brachypylina</taxon>
        <taxon>Oppioidea</taxon>
        <taxon>Oppiidae</taxon>
        <taxon>Oppiella</taxon>
    </lineage>
</organism>
<evidence type="ECO:0008006" key="5">
    <source>
        <dbReference type="Google" id="ProtNLM"/>
    </source>
</evidence>
<evidence type="ECO:0000259" key="1">
    <source>
        <dbReference type="PROSITE" id="PS50003"/>
    </source>
</evidence>
<dbReference type="SMART" id="SM01244">
    <property type="entry name" value="IRS"/>
    <property type="match status" value="1"/>
</dbReference>
<reference evidence="3" key="1">
    <citation type="submission" date="2020-11" db="EMBL/GenBank/DDBJ databases">
        <authorList>
            <person name="Tran Van P."/>
        </authorList>
    </citation>
    <scope>NUCLEOTIDE SEQUENCE</scope>
</reference>
<dbReference type="Gene3D" id="2.30.29.30">
    <property type="entry name" value="Pleckstrin-homology domain (PH domain)/Phosphotyrosine-binding domain (PTB)"/>
    <property type="match status" value="3"/>
</dbReference>
<feature type="non-terminal residue" evidence="3">
    <location>
        <position position="378"/>
    </location>
</feature>
<evidence type="ECO:0000313" key="4">
    <source>
        <dbReference type="Proteomes" id="UP000728032"/>
    </source>
</evidence>
<dbReference type="EMBL" id="OC936267">
    <property type="protein sequence ID" value="CAD7660836.1"/>
    <property type="molecule type" value="Genomic_DNA"/>
</dbReference>
<dbReference type="InterPro" id="IPR002404">
    <property type="entry name" value="IRS_PTB"/>
</dbReference>
<dbReference type="OrthoDB" id="6279276at2759"/>
<dbReference type="Proteomes" id="UP000728032">
    <property type="component" value="Unassembled WGS sequence"/>
</dbReference>
<dbReference type="SMART" id="SM00233">
    <property type="entry name" value="PH"/>
    <property type="match status" value="1"/>
</dbReference>